<evidence type="ECO:0000259" key="4">
    <source>
        <dbReference type="PROSITE" id="PS50048"/>
    </source>
</evidence>
<reference evidence="5" key="1">
    <citation type="submission" date="2022-10" db="EMBL/GenBank/DDBJ databases">
        <title>Puccinia triticina Genome sequencing and assembly.</title>
        <authorList>
            <person name="Li C."/>
        </authorList>
    </citation>
    <scope>NUCLEOTIDE SEQUENCE</scope>
    <source>
        <strain evidence="5">Pt15</strain>
    </source>
</reference>
<dbReference type="SMART" id="SM00066">
    <property type="entry name" value="GAL4"/>
    <property type="match status" value="1"/>
</dbReference>
<feature type="domain" description="Zn(2)-C6 fungal-type" evidence="4">
    <location>
        <begin position="22"/>
        <end position="52"/>
    </location>
</feature>
<dbReference type="CDD" id="cd12148">
    <property type="entry name" value="fungal_TF_MHR"/>
    <property type="match status" value="1"/>
</dbReference>
<accession>A0ABY7D5T2</accession>
<evidence type="ECO:0000256" key="2">
    <source>
        <dbReference type="ARBA" id="ARBA00023242"/>
    </source>
</evidence>
<keyword evidence="1" id="KW-0479">Metal-binding</keyword>
<keyword evidence="6" id="KW-1185">Reference proteome</keyword>
<dbReference type="GeneID" id="77802757"/>
<evidence type="ECO:0000313" key="5">
    <source>
        <dbReference type="EMBL" id="WAQ90282.1"/>
    </source>
</evidence>
<dbReference type="Pfam" id="PF04082">
    <property type="entry name" value="Fungal_trans"/>
    <property type="match status" value="1"/>
</dbReference>
<evidence type="ECO:0000256" key="1">
    <source>
        <dbReference type="ARBA" id="ARBA00022723"/>
    </source>
</evidence>
<dbReference type="RefSeq" id="XP_053025837.1">
    <property type="nucleotide sequence ID" value="XM_053161862.1"/>
</dbReference>
<dbReference type="SUPFAM" id="SSF57701">
    <property type="entry name" value="Zn2/Cys6 DNA-binding domain"/>
    <property type="match status" value="1"/>
</dbReference>
<dbReference type="Proteomes" id="UP001164743">
    <property type="component" value="Chromosome 12A"/>
</dbReference>
<dbReference type="CDD" id="cd00067">
    <property type="entry name" value="GAL4"/>
    <property type="match status" value="1"/>
</dbReference>
<organism evidence="5 6">
    <name type="scientific">Puccinia triticina</name>
    <dbReference type="NCBI Taxonomy" id="208348"/>
    <lineage>
        <taxon>Eukaryota</taxon>
        <taxon>Fungi</taxon>
        <taxon>Dikarya</taxon>
        <taxon>Basidiomycota</taxon>
        <taxon>Pucciniomycotina</taxon>
        <taxon>Pucciniomycetes</taxon>
        <taxon>Pucciniales</taxon>
        <taxon>Pucciniaceae</taxon>
        <taxon>Puccinia</taxon>
    </lineage>
</organism>
<dbReference type="Pfam" id="PF00172">
    <property type="entry name" value="Zn_clus"/>
    <property type="match status" value="1"/>
</dbReference>
<evidence type="ECO:0000313" key="6">
    <source>
        <dbReference type="Proteomes" id="UP001164743"/>
    </source>
</evidence>
<dbReference type="InterPro" id="IPR007219">
    <property type="entry name" value="XnlR_reg_dom"/>
</dbReference>
<gene>
    <name evidence="5" type="ORF">PtA15_12A270</name>
</gene>
<name>A0ABY7D5T2_9BASI</name>
<keyword evidence="2" id="KW-0539">Nucleus</keyword>
<dbReference type="Gene3D" id="4.10.240.10">
    <property type="entry name" value="Zn(2)-C6 fungal-type DNA-binding domain"/>
    <property type="match status" value="1"/>
</dbReference>
<evidence type="ECO:0000256" key="3">
    <source>
        <dbReference type="SAM" id="MobiDB-lite"/>
    </source>
</evidence>
<protein>
    <recommendedName>
        <fullName evidence="4">Zn(2)-C6 fungal-type domain-containing protein</fullName>
    </recommendedName>
</protein>
<dbReference type="PANTHER" id="PTHR46910">
    <property type="entry name" value="TRANSCRIPTION FACTOR PDR1"/>
    <property type="match status" value="1"/>
</dbReference>
<dbReference type="EMBL" id="CP110432">
    <property type="protein sequence ID" value="WAQ90282.1"/>
    <property type="molecule type" value="Genomic_DNA"/>
</dbReference>
<dbReference type="PROSITE" id="PS50048">
    <property type="entry name" value="ZN2_CY6_FUNGAL_2"/>
    <property type="match status" value="1"/>
</dbReference>
<dbReference type="InterPro" id="IPR050987">
    <property type="entry name" value="AtrR-like"/>
</dbReference>
<feature type="region of interest" description="Disordered" evidence="3">
    <location>
        <begin position="686"/>
        <end position="709"/>
    </location>
</feature>
<dbReference type="PANTHER" id="PTHR46910:SF1">
    <property type="entry name" value="MISCELLANEOUS ZN(II)2CYS6 TRANSCRIPTION FACTOR (EUROFUNG)-RELATED"/>
    <property type="match status" value="1"/>
</dbReference>
<dbReference type="InterPro" id="IPR001138">
    <property type="entry name" value="Zn2Cys6_DnaBD"/>
</dbReference>
<dbReference type="InterPro" id="IPR036864">
    <property type="entry name" value="Zn2-C6_fun-type_DNA-bd_sf"/>
</dbReference>
<dbReference type="PROSITE" id="PS00463">
    <property type="entry name" value="ZN2_CY6_FUNGAL_1"/>
    <property type="match status" value="1"/>
</dbReference>
<proteinExistence type="predicted"/>
<sequence>MSENKTTQEDKPKRRRYRIPRSCDRCRSSKVKCVVENDRCHTCTRLGLKCTFADPGSLKERPPTVKDAEQLTARIRSLERLLHAVDPTLDLNNLPDLTRNQPVSHTPETLPFPTQLPTTAKSQAESHSAQTVLQDSFQSQLSAVVTGIHGLRIPSKPHVTDIHWTQSDKSQPTSKFVGANTSADNYVGPNSILSIAEPVAYGIPNFPRDLRTRYPVDDFLRLRHEEHVSRTNCFYPEPDLELDLLKIYFQHFHPLVPIIHPTTFYHLHKSGLAKTDRTFRSLCLIMFSIASRWSMDPRVQFDLAGKPQTSRHFAGLPFGYASYIGVFQAGYDGTSLFRLQAYVLLAIGSLGACQPAITWLLAEQGLTCAQECGAHREVHHIWNADPLQDYLRRQAFFQLYEIAHRASHSLHRRPLVEYDDYDLQPIHAQRGDPLGIFVNPYSSISPAVHDACVAFDEVRVLMLRLGTLRSMLPLLFKMQASTKAPGGAGTIKSLKALVDQLDLNARKWFDKVPPIFKRPDIHGTGEMLVFAVLVITCYGKFQLLIHHTLFHYQGDDLDRKTASPNPHINRCVEFAISSIQAINQLRLRKLLTAGFYWIPGDLILTVVLLACSIRKQREFISPQDNQVRRDNILLAIMILDDLELGSGVHAAAAYSNMSKIIFGLLDAENPSVLDSLKAPLKHPAQFKNQGLNQSPPSDPVSASPDVRRETSWDPVEISDVAVDATALNLPFFTTLHPPPAFLPAHAPSSHPTMPHQTHLG</sequence>